<sequence length="60" mass="6954">MRFKAMVLFDRGPIFHQVPPLPFPQNQYQSLSYPPSPGVPLLLRQLRLTRNNPSTQPPIR</sequence>
<dbReference type="Proteomes" id="UP000593572">
    <property type="component" value="Unassembled WGS sequence"/>
</dbReference>
<dbReference type="AlphaFoldDB" id="A0A7J8LL89"/>
<reference evidence="1 2" key="1">
    <citation type="journal article" date="2019" name="Genome Biol. Evol.">
        <title>Insights into the evolution of the New World diploid cottons (Gossypium, subgenus Houzingenia) based on genome sequencing.</title>
        <authorList>
            <person name="Grover C.E."/>
            <person name="Arick M.A. 2nd"/>
            <person name="Thrash A."/>
            <person name="Conover J.L."/>
            <person name="Sanders W.S."/>
            <person name="Peterson D.G."/>
            <person name="Frelichowski J.E."/>
            <person name="Scheffler J.A."/>
            <person name="Scheffler B.E."/>
            <person name="Wendel J.F."/>
        </authorList>
    </citation>
    <scope>NUCLEOTIDE SEQUENCE [LARGE SCALE GENOMIC DNA]</scope>
    <source>
        <strain evidence="1">157</strain>
        <tissue evidence="1">Leaf</tissue>
    </source>
</reference>
<evidence type="ECO:0000313" key="2">
    <source>
        <dbReference type="Proteomes" id="UP000593572"/>
    </source>
</evidence>
<proteinExistence type="predicted"/>
<organism evidence="1 2">
    <name type="scientific">Gossypium lobatum</name>
    <dbReference type="NCBI Taxonomy" id="34289"/>
    <lineage>
        <taxon>Eukaryota</taxon>
        <taxon>Viridiplantae</taxon>
        <taxon>Streptophyta</taxon>
        <taxon>Embryophyta</taxon>
        <taxon>Tracheophyta</taxon>
        <taxon>Spermatophyta</taxon>
        <taxon>Magnoliopsida</taxon>
        <taxon>eudicotyledons</taxon>
        <taxon>Gunneridae</taxon>
        <taxon>Pentapetalae</taxon>
        <taxon>rosids</taxon>
        <taxon>malvids</taxon>
        <taxon>Malvales</taxon>
        <taxon>Malvaceae</taxon>
        <taxon>Malvoideae</taxon>
        <taxon>Gossypium</taxon>
    </lineage>
</organism>
<keyword evidence="2" id="KW-1185">Reference proteome</keyword>
<name>A0A7J8LL89_9ROSI</name>
<gene>
    <name evidence="1" type="ORF">Golob_012374</name>
</gene>
<protein>
    <submittedName>
        <fullName evidence="1">Uncharacterized protein</fullName>
    </submittedName>
</protein>
<accession>A0A7J8LL89</accession>
<comment type="caution">
    <text evidence="1">The sequence shown here is derived from an EMBL/GenBank/DDBJ whole genome shotgun (WGS) entry which is preliminary data.</text>
</comment>
<dbReference type="EMBL" id="JABEZX010000004">
    <property type="protein sequence ID" value="MBA0553170.1"/>
    <property type="molecule type" value="Genomic_DNA"/>
</dbReference>
<evidence type="ECO:0000313" key="1">
    <source>
        <dbReference type="EMBL" id="MBA0553170.1"/>
    </source>
</evidence>